<keyword evidence="6" id="KW-1278">Translocase</keyword>
<evidence type="ECO:0000256" key="3">
    <source>
        <dbReference type="ARBA" id="ARBA00022539"/>
    </source>
</evidence>
<dbReference type="SFLD" id="SFLDG00002">
    <property type="entry name" value="C1.7:_P-type_atpase_like"/>
    <property type="match status" value="1"/>
</dbReference>
<dbReference type="PROSITE" id="PS00154">
    <property type="entry name" value="ATPASE_E1_E2"/>
    <property type="match status" value="1"/>
</dbReference>
<feature type="region of interest" description="Disordered" evidence="12">
    <location>
        <begin position="622"/>
        <end position="642"/>
    </location>
</feature>
<dbReference type="NCBIfam" id="TIGR01525">
    <property type="entry name" value="ATPase-IB_hvy"/>
    <property type="match status" value="1"/>
</dbReference>
<dbReference type="NCBIfam" id="TIGR01494">
    <property type="entry name" value="ATPase_P-type"/>
    <property type="match status" value="1"/>
</dbReference>
<keyword evidence="5 11" id="KW-0479">Metal-binding</keyword>
<dbReference type="Pfam" id="PF00122">
    <property type="entry name" value="E1-E2_ATPase"/>
    <property type="match status" value="1"/>
</dbReference>
<dbReference type="Gene3D" id="3.40.50.1000">
    <property type="entry name" value="HAD superfamily/HAD-like"/>
    <property type="match status" value="1"/>
</dbReference>
<dbReference type="PANTHER" id="PTHR48085:SF5">
    <property type="entry name" value="CADMIUM_ZINC-TRANSPORTING ATPASE HMA4-RELATED"/>
    <property type="match status" value="1"/>
</dbReference>
<dbReference type="GO" id="GO:0016887">
    <property type="term" value="F:ATP hydrolysis activity"/>
    <property type="evidence" value="ECO:0007669"/>
    <property type="project" value="InterPro"/>
</dbReference>
<dbReference type="PRINTS" id="PR00119">
    <property type="entry name" value="CATATPASE"/>
</dbReference>
<evidence type="ECO:0000256" key="4">
    <source>
        <dbReference type="ARBA" id="ARBA00022692"/>
    </source>
</evidence>
<evidence type="ECO:0000256" key="10">
    <source>
        <dbReference type="ARBA" id="ARBA00049338"/>
    </source>
</evidence>
<keyword evidence="3" id="KW-0104">Cadmium</keyword>
<feature type="transmembrane region" description="Helical" evidence="11">
    <location>
        <begin position="12"/>
        <end position="30"/>
    </location>
</feature>
<dbReference type="InterPro" id="IPR036412">
    <property type="entry name" value="HAD-like_sf"/>
</dbReference>
<dbReference type="InterPro" id="IPR027256">
    <property type="entry name" value="P-typ_ATPase_IB"/>
</dbReference>
<dbReference type="InterPro" id="IPR059000">
    <property type="entry name" value="ATPase_P-type_domA"/>
</dbReference>
<dbReference type="GO" id="GO:0005524">
    <property type="term" value="F:ATP binding"/>
    <property type="evidence" value="ECO:0007669"/>
    <property type="project" value="UniProtKB-UniRule"/>
</dbReference>
<dbReference type="PANTHER" id="PTHR48085">
    <property type="entry name" value="CADMIUM/ZINC-TRANSPORTING ATPASE HMA2-RELATED"/>
    <property type="match status" value="1"/>
</dbReference>
<dbReference type="NCBIfam" id="TIGR01512">
    <property type="entry name" value="ATPase-IB2_Cd"/>
    <property type="match status" value="1"/>
</dbReference>
<keyword evidence="8 11" id="KW-0472">Membrane</keyword>
<name>A0A0R2CPI2_9LACO</name>
<dbReference type="STRING" id="1423729.FC80_GL001509"/>
<feature type="transmembrane region" description="Helical" evidence="11">
    <location>
        <begin position="69"/>
        <end position="94"/>
    </location>
</feature>
<evidence type="ECO:0000256" key="2">
    <source>
        <dbReference type="ARBA" id="ARBA00006024"/>
    </source>
</evidence>
<comment type="subcellular location">
    <subcellularLocation>
        <location evidence="11">Cell membrane</location>
    </subcellularLocation>
    <subcellularLocation>
        <location evidence="1">Membrane</location>
        <topology evidence="1">Multi-pass membrane protein</topology>
    </subcellularLocation>
</comment>
<evidence type="ECO:0000256" key="6">
    <source>
        <dbReference type="ARBA" id="ARBA00022967"/>
    </source>
</evidence>
<dbReference type="Proteomes" id="UP000051131">
    <property type="component" value="Unassembled WGS sequence"/>
</dbReference>
<dbReference type="InterPro" id="IPR023214">
    <property type="entry name" value="HAD_sf"/>
</dbReference>
<evidence type="ECO:0000256" key="9">
    <source>
        <dbReference type="ARBA" id="ARBA00039103"/>
    </source>
</evidence>
<dbReference type="PATRIC" id="fig|1423729.3.peg.1531"/>
<dbReference type="GO" id="GO:0008551">
    <property type="term" value="F:P-type cadmium transporter activity"/>
    <property type="evidence" value="ECO:0007669"/>
    <property type="project" value="UniProtKB-EC"/>
</dbReference>
<reference evidence="14 15" key="1">
    <citation type="journal article" date="2015" name="Genome Announc.">
        <title>Expanding the biotechnology potential of lactobacilli through comparative genomics of 213 strains and associated genera.</title>
        <authorList>
            <person name="Sun Z."/>
            <person name="Harris H.M."/>
            <person name="McCann A."/>
            <person name="Guo C."/>
            <person name="Argimon S."/>
            <person name="Zhang W."/>
            <person name="Yang X."/>
            <person name="Jeffery I.B."/>
            <person name="Cooney J.C."/>
            <person name="Kagawa T.F."/>
            <person name="Liu W."/>
            <person name="Song Y."/>
            <person name="Salvetti E."/>
            <person name="Wrobel A."/>
            <person name="Rasinkangas P."/>
            <person name="Parkhill J."/>
            <person name="Rea M.C."/>
            <person name="O'Sullivan O."/>
            <person name="Ritari J."/>
            <person name="Douillard F.P."/>
            <person name="Paul Ross R."/>
            <person name="Yang R."/>
            <person name="Briner A.E."/>
            <person name="Felis G.E."/>
            <person name="de Vos W.M."/>
            <person name="Barrangou R."/>
            <person name="Klaenhammer T.R."/>
            <person name="Caufield P.W."/>
            <person name="Cui Y."/>
            <person name="Zhang H."/>
            <person name="O'Toole P.W."/>
        </authorList>
    </citation>
    <scope>NUCLEOTIDE SEQUENCE [LARGE SCALE GENOMIC DNA]</scope>
    <source>
        <strain evidence="14 15">DSM 21116</strain>
    </source>
</reference>
<gene>
    <name evidence="14" type="ORF">FC80_GL001509</name>
</gene>
<dbReference type="InterPro" id="IPR044492">
    <property type="entry name" value="P_typ_ATPase_HD_dom"/>
</dbReference>
<dbReference type="SUPFAM" id="SSF81653">
    <property type="entry name" value="Calcium ATPase, transduction domain A"/>
    <property type="match status" value="1"/>
</dbReference>
<dbReference type="InterPro" id="IPR008250">
    <property type="entry name" value="ATPase_P-typ_transduc_dom_A_sf"/>
</dbReference>
<evidence type="ECO:0000256" key="7">
    <source>
        <dbReference type="ARBA" id="ARBA00022989"/>
    </source>
</evidence>
<dbReference type="Gene3D" id="3.40.1110.10">
    <property type="entry name" value="Calcium-transporting ATPase, cytoplasmic domain N"/>
    <property type="match status" value="1"/>
</dbReference>
<dbReference type="EC" id="7.2.2.21" evidence="9"/>
<dbReference type="SFLD" id="SFLDS00003">
    <property type="entry name" value="Haloacid_Dehalogenase"/>
    <property type="match status" value="1"/>
</dbReference>
<evidence type="ECO:0000256" key="12">
    <source>
        <dbReference type="SAM" id="MobiDB-lite"/>
    </source>
</evidence>
<dbReference type="GO" id="GO:0046872">
    <property type="term" value="F:metal ion binding"/>
    <property type="evidence" value="ECO:0007669"/>
    <property type="project" value="UniProtKB-KW"/>
</dbReference>
<comment type="caution">
    <text evidence="14">The sequence shown here is derived from an EMBL/GenBank/DDBJ whole genome shotgun (WGS) entry which is preliminary data.</text>
</comment>
<dbReference type="InterPro" id="IPR001757">
    <property type="entry name" value="P_typ_ATPase"/>
</dbReference>
<dbReference type="GO" id="GO:0005886">
    <property type="term" value="C:plasma membrane"/>
    <property type="evidence" value="ECO:0007669"/>
    <property type="project" value="UniProtKB-SubCell"/>
</dbReference>
<keyword evidence="11" id="KW-0067">ATP-binding</keyword>
<evidence type="ECO:0000256" key="11">
    <source>
        <dbReference type="RuleBase" id="RU362081"/>
    </source>
</evidence>
<feature type="transmembrane region" description="Helical" evidence="11">
    <location>
        <begin position="237"/>
        <end position="256"/>
    </location>
</feature>
<feature type="transmembrane region" description="Helical" evidence="11">
    <location>
        <begin position="565"/>
        <end position="589"/>
    </location>
</feature>
<dbReference type="RefSeq" id="WP_083486962.1">
    <property type="nucleotide sequence ID" value="NZ_AYZE01000016.1"/>
</dbReference>
<evidence type="ECO:0000256" key="5">
    <source>
        <dbReference type="ARBA" id="ARBA00022723"/>
    </source>
</evidence>
<keyword evidence="7 11" id="KW-1133">Transmembrane helix</keyword>
<comment type="similarity">
    <text evidence="2 11">Belongs to the cation transport ATPase (P-type) (TC 3.A.3) family. Type IB subfamily.</text>
</comment>
<keyword evidence="11" id="KW-0547">Nucleotide-binding</keyword>
<keyword evidence="4 11" id="KW-0812">Transmembrane</keyword>
<accession>A0A0R2CPI2</accession>
<keyword evidence="11" id="KW-1003">Cell membrane</keyword>
<keyword evidence="15" id="KW-1185">Reference proteome</keyword>
<evidence type="ECO:0000256" key="1">
    <source>
        <dbReference type="ARBA" id="ARBA00004141"/>
    </source>
</evidence>
<organism evidence="14 15">
    <name type="scientific">Liquorilactobacillus cacaonum DSM 21116</name>
    <dbReference type="NCBI Taxonomy" id="1423729"/>
    <lineage>
        <taxon>Bacteria</taxon>
        <taxon>Bacillati</taxon>
        <taxon>Bacillota</taxon>
        <taxon>Bacilli</taxon>
        <taxon>Lactobacillales</taxon>
        <taxon>Lactobacillaceae</taxon>
        <taxon>Liquorilactobacillus</taxon>
    </lineage>
</organism>
<dbReference type="SUPFAM" id="SSF81665">
    <property type="entry name" value="Calcium ATPase, transmembrane domain M"/>
    <property type="match status" value="1"/>
</dbReference>
<dbReference type="SFLD" id="SFLDF00027">
    <property type="entry name" value="p-type_atpase"/>
    <property type="match status" value="1"/>
</dbReference>
<dbReference type="Gene3D" id="2.70.150.10">
    <property type="entry name" value="Calcium-transporting ATPase, cytoplasmic transduction domain A"/>
    <property type="match status" value="1"/>
</dbReference>
<evidence type="ECO:0000259" key="13">
    <source>
        <dbReference type="Pfam" id="PF00122"/>
    </source>
</evidence>
<protein>
    <recommendedName>
        <fullName evidence="9">Cd(2+)-exporting ATPase</fullName>
        <ecNumber evidence="9">7.2.2.21</ecNumber>
    </recommendedName>
</protein>
<feature type="transmembrane region" description="Helical" evidence="11">
    <location>
        <begin position="268"/>
        <end position="288"/>
    </location>
</feature>
<dbReference type="EMBL" id="AYZE01000016">
    <property type="protein sequence ID" value="KRM90172.1"/>
    <property type="molecule type" value="Genomic_DNA"/>
</dbReference>
<feature type="compositionally biased region" description="Basic and acidic residues" evidence="12">
    <location>
        <begin position="629"/>
        <end position="642"/>
    </location>
</feature>
<evidence type="ECO:0000313" key="14">
    <source>
        <dbReference type="EMBL" id="KRM90172.1"/>
    </source>
</evidence>
<evidence type="ECO:0000313" key="15">
    <source>
        <dbReference type="Proteomes" id="UP000051131"/>
    </source>
</evidence>
<comment type="catalytic activity">
    <reaction evidence="10">
        <text>Cd(2+)(in) + ATP + H2O = Cd(2+)(out) + ADP + phosphate + H(+)</text>
        <dbReference type="Rhea" id="RHEA:12132"/>
        <dbReference type="ChEBI" id="CHEBI:15377"/>
        <dbReference type="ChEBI" id="CHEBI:15378"/>
        <dbReference type="ChEBI" id="CHEBI:30616"/>
        <dbReference type="ChEBI" id="CHEBI:43474"/>
        <dbReference type="ChEBI" id="CHEBI:48775"/>
        <dbReference type="ChEBI" id="CHEBI:456216"/>
        <dbReference type="EC" id="7.2.2.21"/>
    </reaction>
</comment>
<dbReference type="InterPro" id="IPR051014">
    <property type="entry name" value="Cation_Transport_ATPase_IB"/>
</dbReference>
<dbReference type="Pfam" id="PF00702">
    <property type="entry name" value="Hydrolase"/>
    <property type="match status" value="1"/>
</dbReference>
<sequence>MKIYFTNQKSRQQIFLILISILLLISAQISPIAFIQLVLYLLSYLLVGFGVIKNAVINIFNHDFFGEEFLMTIATIGAFLIAQYPEAIAVMLFYRIGEMFNDAAIAKSKNSIADMLSIRANIAHLSINDKTQDIKPELLKINDHIIVNPGEKIPVDSIVVAGAAYLDTKALTGESKPNFVTTDDYVLSGTIVTNSPLRLLVKKEYKNSTVSKILQLVQEASNKKTQTETFITSFSKIYTPIVVFLAILLTVIPVLLSQPLETWLYRSLMFLVISCPCALVISVPLSYFGGIGAASKNGVLIKGSNYLELLNSVDTFVFDKTGTLTKGAFSVYQVIPNQKISKDKLLALIAAIESVSPHPIAKSIVSYNTANDIQFTAHDIKELVGLGVSGYINNTQYFVGSAKLMKQLNLSHNLPLPTIGSLVYLADKNNYYGAIEVADTIRTNTIAMLMELKKAGIKKNIMLTGDNYKIATAVTRQLALDDVKAELLPQDKVKELSKIKQQTNNKVAFVGDGLNDTPVLALADIGIAMGGLGSDAAIEAADIVLMKDDPLAIAKVLQIAKKTRLIVLENITLAILVKLIFLGLGVLGITTMWEAVFSDVGVTLLTVINTLRLLTTNYDNNPPTPMAPLKEKTGVSKKALEY</sequence>
<proteinExistence type="inferred from homology"/>
<dbReference type="AlphaFoldDB" id="A0A0R2CPI2"/>
<dbReference type="InterPro" id="IPR023298">
    <property type="entry name" value="ATPase_P-typ_TM_dom_sf"/>
</dbReference>
<dbReference type="InterPro" id="IPR018303">
    <property type="entry name" value="ATPase_P-typ_P_site"/>
</dbReference>
<evidence type="ECO:0000256" key="8">
    <source>
        <dbReference type="ARBA" id="ARBA00023136"/>
    </source>
</evidence>
<dbReference type="InterPro" id="IPR023299">
    <property type="entry name" value="ATPase_P-typ_cyto_dom_N"/>
</dbReference>
<dbReference type="SUPFAM" id="SSF56784">
    <property type="entry name" value="HAD-like"/>
    <property type="match status" value="1"/>
</dbReference>
<feature type="domain" description="P-type ATPase A" evidence="13">
    <location>
        <begin position="120"/>
        <end position="218"/>
    </location>
</feature>
<dbReference type="OrthoDB" id="9813266at2"/>